<organism evidence="11 12">
    <name type="scientific">Limobrevibacterium gyesilva</name>
    <dbReference type="NCBI Taxonomy" id="2991712"/>
    <lineage>
        <taxon>Bacteria</taxon>
        <taxon>Pseudomonadati</taxon>
        <taxon>Pseudomonadota</taxon>
        <taxon>Alphaproteobacteria</taxon>
        <taxon>Acetobacterales</taxon>
        <taxon>Acetobacteraceae</taxon>
        <taxon>Limobrevibacterium</taxon>
    </lineage>
</organism>
<evidence type="ECO:0000256" key="2">
    <source>
        <dbReference type="ARBA" id="ARBA00001946"/>
    </source>
</evidence>
<dbReference type="GO" id="GO:0046656">
    <property type="term" value="P:folic acid biosynthetic process"/>
    <property type="evidence" value="ECO:0007669"/>
    <property type="project" value="UniProtKB-KW"/>
</dbReference>
<accession>A0AA41YKM6</accession>
<dbReference type="PROSITE" id="PS00792">
    <property type="entry name" value="DHPS_1"/>
    <property type="match status" value="1"/>
</dbReference>
<dbReference type="GO" id="GO:0046654">
    <property type="term" value="P:tetrahydrofolate biosynthetic process"/>
    <property type="evidence" value="ECO:0007669"/>
    <property type="project" value="TreeGrafter"/>
</dbReference>
<dbReference type="PANTHER" id="PTHR20941">
    <property type="entry name" value="FOLATE SYNTHESIS PROTEINS"/>
    <property type="match status" value="1"/>
</dbReference>
<comment type="function">
    <text evidence="9">Catalyzes the condensation of para-aminobenzoate (pABA) with 6-hydroxymethyl-7,8-dihydropterin diphosphate (DHPt-PP) to form 7,8-dihydropteroate (H2Pte), the immediate precursor of folate derivatives.</text>
</comment>
<keyword evidence="12" id="KW-1185">Reference proteome</keyword>
<dbReference type="InterPro" id="IPR000489">
    <property type="entry name" value="Pterin-binding_dom"/>
</dbReference>
<dbReference type="PROSITE" id="PS00793">
    <property type="entry name" value="DHPS_2"/>
    <property type="match status" value="1"/>
</dbReference>
<keyword evidence="7 9" id="KW-0460">Magnesium</keyword>
<sequence length="341" mass="35149">MIPPSHFIEPLGLLDGPAAAEAMAAGVARPLAGGPLAFALARVDGRILPVDQVPATYAAALARLSAAPAPWAGLDLARPRVMGILNVTPDSFSDGGTFIDPARAVAAGLAMMEAGADLVDVGGESTRPGSLPTSPEQERARVVPVVRALAGQGVMVSVDTRNAATMAAALDAGARVVNDISALGHDPDSRGVVAAHGCPVVLMHMRHDPESMTRLAHYDDVALEVAQELAARIAAAEAAGIDRARIAIDPGVGFAKTAQDNLALLPRLRLLLNLGCPLVVGVSRKSFIGRLSGEQEPRRRAPGSIAAGLHAVLHGASVLRVHDVPETVQALRVWRGLTGIV</sequence>
<proteinExistence type="inferred from homology"/>
<gene>
    <name evidence="11" type="primary">folP</name>
    <name evidence="11" type="ORF">OL599_05945</name>
</gene>
<evidence type="ECO:0000313" key="12">
    <source>
        <dbReference type="Proteomes" id="UP001165679"/>
    </source>
</evidence>
<dbReference type="GO" id="GO:0005829">
    <property type="term" value="C:cytosol"/>
    <property type="evidence" value="ECO:0007669"/>
    <property type="project" value="TreeGrafter"/>
</dbReference>
<dbReference type="Pfam" id="PF00809">
    <property type="entry name" value="Pterin_bind"/>
    <property type="match status" value="1"/>
</dbReference>
<evidence type="ECO:0000256" key="5">
    <source>
        <dbReference type="ARBA" id="ARBA00022679"/>
    </source>
</evidence>
<evidence type="ECO:0000256" key="3">
    <source>
        <dbReference type="ARBA" id="ARBA00004763"/>
    </source>
</evidence>
<reference evidence="11" key="2">
    <citation type="submission" date="2022-10" db="EMBL/GenBank/DDBJ databases">
        <authorList>
            <person name="Trinh H.N."/>
        </authorList>
    </citation>
    <scope>NUCLEOTIDE SEQUENCE</scope>
    <source>
        <strain evidence="11">RN2-1</strain>
    </source>
</reference>
<keyword evidence="5 9" id="KW-0808">Transferase</keyword>
<comment type="caution">
    <text evidence="11">The sequence shown here is derived from an EMBL/GenBank/DDBJ whole genome shotgun (WGS) entry which is preliminary data.</text>
</comment>
<evidence type="ECO:0000256" key="1">
    <source>
        <dbReference type="ARBA" id="ARBA00000012"/>
    </source>
</evidence>
<dbReference type="EMBL" id="JAPDNT010000002">
    <property type="protein sequence ID" value="MCW3474116.1"/>
    <property type="molecule type" value="Genomic_DNA"/>
</dbReference>
<dbReference type="PROSITE" id="PS50972">
    <property type="entry name" value="PTERIN_BINDING"/>
    <property type="match status" value="1"/>
</dbReference>
<dbReference type="AlphaFoldDB" id="A0AA41YKM6"/>
<comment type="similarity">
    <text evidence="9">Belongs to the DHPS family.</text>
</comment>
<evidence type="ECO:0000313" key="11">
    <source>
        <dbReference type="EMBL" id="MCW3474116.1"/>
    </source>
</evidence>
<reference evidence="11" key="1">
    <citation type="submission" date="2022-09" db="EMBL/GenBank/DDBJ databases">
        <title>Rhodovastum sp. nov. RN2-1 isolated from soil in Seongnam, South Korea.</title>
        <authorList>
            <person name="Le N.T."/>
        </authorList>
    </citation>
    <scope>NUCLEOTIDE SEQUENCE</scope>
    <source>
        <strain evidence="11">RN2-1</strain>
    </source>
</reference>
<feature type="domain" description="Pterin-binding" evidence="10">
    <location>
        <begin position="79"/>
        <end position="332"/>
    </location>
</feature>
<dbReference type="Proteomes" id="UP001165679">
    <property type="component" value="Unassembled WGS sequence"/>
</dbReference>
<evidence type="ECO:0000256" key="8">
    <source>
        <dbReference type="ARBA" id="ARBA00022909"/>
    </source>
</evidence>
<evidence type="ECO:0000256" key="6">
    <source>
        <dbReference type="ARBA" id="ARBA00022723"/>
    </source>
</evidence>
<dbReference type="PANTHER" id="PTHR20941:SF1">
    <property type="entry name" value="FOLIC ACID SYNTHESIS PROTEIN FOL1"/>
    <property type="match status" value="1"/>
</dbReference>
<dbReference type="InterPro" id="IPR045031">
    <property type="entry name" value="DHP_synth-like"/>
</dbReference>
<comment type="pathway">
    <text evidence="3 9">Cofactor biosynthesis; tetrahydrofolate biosynthesis; 7,8-dihydrofolate from 2-amino-4-hydroxy-6-hydroxymethyl-7,8-dihydropteridine diphosphate and 4-aminobenzoate: step 1/2.</text>
</comment>
<dbReference type="InterPro" id="IPR006390">
    <property type="entry name" value="DHP_synth_dom"/>
</dbReference>
<comment type="catalytic activity">
    <reaction evidence="1">
        <text>(7,8-dihydropterin-6-yl)methyl diphosphate + 4-aminobenzoate = 7,8-dihydropteroate + diphosphate</text>
        <dbReference type="Rhea" id="RHEA:19949"/>
        <dbReference type="ChEBI" id="CHEBI:17836"/>
        <dbReference type="ChEBI" id="CHEBI:17839"/>
        <dbReference type="ChEBI" id="CHEBI:33019"/>
        <dbReference type="ChEBI" id="CHEBI:72950"/>
        <dbReference type="EC" id="2.5.1.15"/>
    </reaction>
</comment>
<evidence type="ECO:0000256" key="9">
    <source>
        <dbReference type="RuleBase" id="RU361205"/>
    </source>
</evidence>
<evidence type="ECO:0000256" key="7">
    <source>
        <dbReference type="ARBA" id="ARBA00022842"/>
    </source>
</evidence>
<name>A0AA41YKM6_9PROT</name>
<protein>
    <recommendedName>
        <fullName evidence="4 9">Dihydropteroate synthase</fullName>
        <shortName evidence="9">DHPS</shortName>
        <ecNumber evidence="4 9">2.5.1.15</ecNumber>
    </recommendedName>
    <alternativeName>
        <fullName evidence="9">Dihydropteroate pyrophosphorylase</fullName>
    </alternativeName>
</protein>
<keyword evidence="6 9" id="KW-0479">Metal-binding</keyword>
<dbReference type="EC" id="2.5.1.15" evidence="4 9"/>
<dbReference type="GO" id="GO:0004156">
    <property type="term" value="F:dihydropteroate synthase activity"/>
    <property type="evidence" value="ECO:0007669"/>
    <property type="project" value="UniProtKB-EC"/>
</dbReference>
<dbReference type="SUPFAM" id="SSF51717">
    <property type="entry name" value="Dihydropteroate synthetase-like"/>
    <property type="match status" value="1"/>
</dbReference>
<dbReference type="CDD" id="cd00739">
    <property type="entry name" value="DHPS"/>
    <property type="match status" value="1"/>
</dbReference>
<comment type="cofactor">
    <cofactor evidence="2 9">
        <name>Mg(2+)</name>
        <dbReference type="ChEBI" id="CHEBI:18420"/>
    </cofactor>
</comment>
<dbReference type="InterPro" id="IPR011005">
    <property type="entry name" value="Dihydropteroate_synth-like_sf"/>
</dbReference>
<evidence type="ECO:0000259" key="10">
    <source>
        <dbReference type="PROSITE" id="PS50972"/>
    </source>
</evidence>
<dbReference type="GO" id="GO:0046872">
    <property type="term" value="F:metal ion binding"/>
    <property type="evidence" value="ECO:0007669"/>
    <property type="project" value="UniProtKB-KW"/>
</dbReference>
<evidence type="ECO:0000256" key="4">
    <source>
        <dbReference type="ARBA" id="ARBA00012458"/>
    </source>
</evidence>
<dbReference type="NCBIfam" id="TIGR01496">
    <property type="entry name" value="DHPS"/>
    <property type="match status" value="1"/>
</dbReference>
<dbReference type="Gene3D" id="3.20.20.20">
    <property type="entry name" value="Dihydropteroate synthase-like"/>
    <property type="match status" value="1"/>
</dbReference>
<keyword evidence="8 9" id="KW-0289">Folate biosynthesis</keyword>